<dbReference type="EMBL" id="BSPO01000001">
    <property type="protein sequence ID" value="GLS82053.1"/>
    <property type="molecule type" value="Genomic_DNA"/>
</dbReference>
<evidence type="ECO:0000313" key="2">
    <source>
        <dbReference type="EMBL" id="GLS82053.1"/>
    </source>
</evidence>
<evidence type="ECO:0000256" key="1">
    <source>
        <dbReference type="SAM" id="SignalP"/>
    </source>
</evidence>
<sequence>MQIGNDMKHTNKFILSLVAGAVALASGTAFAADQQQDGIKIGGSVRVNYGMKLYDDASKDKGGDLTFDTATLKFDGKKGNWGLSSEYRFTSSTNYIKYGYAYYDYNPEWQIQFGINKVPFGNRDFISNSWWFGIPYYLGFEDNYDVGIKAVRESNGWHTDLAFYKNPEYGPTENKRYAADLYTGTIAASGVEYHNEETNQLNLRQTYTFEHEGGSTTVGASAQYGQIVNNQTQNTGDRYAAAVHLDSKYEGWNLQLQAMQYEFDAPDAADPNKIAMSVVGWQYEVASKGQIYNANLSKTIKTGFGSVKFYNDFGVMTPDVDDSSYANSYQNVTGCAISAGPTYTMVDFVMGRNMTFSTANNDHVGLPEVGSDWDKRININFGYYF</sequence>
<keyword evidence="3" id="KW-1185">Reference proteome</keyword>
<dbReference type="Proteomes" id="UP001157439">
    <property type="component" value="Unassembled WGS sequence"/>
</dbReference>
<gene>
    <name evidence="2" type="ORF">GCM10007894_00300</name>
</gene>
<feature type="signal peptide" evidence="1">
    <location>
        <begin position="1"/>
        <end position="31"/>
    </location>
</feature>
<dbReference type="InterPro" id="IPR023614">
    <property type="entry name" value="Porin_dom_sf"/>
</dbReference>
<dbReference type="Gene3D" id="2.40.160.10">
    <property type="entry name" value="Porin"/>
    <property type="match status" value="1"/>
</dbReference>
<dbReference type="SUPFAM" id="SSF56935">
    <property type="entry name" value="Porins"/>
    <property type="match status" value="1"/>
</dbReference>
<comment type="caution">
    <text evidence="2">The sequence shown here is derived from an EMBL/GenBank/DDBJ whole genome shotgun (WGS) entry which is preliminary data.</text>
</comment>
<protein>
    <submittedName>
        <fullName evidence="2">Outer membrane beta barrel protein</fullName>
    </submittedName>
</protein>
<organism evidence="2 3">
    <name type="scientific">Paraferrimonas haliotis</name>
    <dbReference type="NCBI Taxonomy" id="2013866"/>
    <lineage>
        <taxon>Bacteria</taxon>
        <taxon>Pseudomonadati</taxon>
        <taxon>Pseudomonadota</taxon>
        <taxon>Gammaproteobacteria</taxon>
        <taxon>Alteromonadales</taxon>
        <taxon>Ferrimonadaceae</taxon>
        <taxon>Paraferrimonas</taxon>
    </lineage>
</organism>
<feature type="chain" id="PRO_5041448246" evidence="1">
    <location>
        <begin position="32"/>
        <end position="385"/>
    </location>
</feature>
<evidence type="ECO:0000313" key="3">
    <source>
        <dbReference type="Proteomes" id="UP001157439"/>
    </source>
</evidence>
<reference evidence="2 3" key="1">
    <citation type="journal article" date="2014" name="Int. J. Syst. Evol. Microbiol.">
        <title>Complete genome sequence of Corynebacterium casei LMG S-19264T (=DSM 44701T), isolated from a smear-ripened cheese.</title>
        <authorList>
            <consortium name="US DOE Joint Genome Institute (JGI-PGF)"/>
            <person name="Walter F."/>
            <person name="Albersmeier A."/>
            <person name="Kalinowski J."/>
            <person name="Ruckert C."/>
        </authorList>
    </citation>
    <scope>NUCLEOTIDE SEQUENCE [LARGE SCALE GENOMIC DNA]</scope>
    <source>
        <strain evidence="2 3">NBRC 112785</strain>
    </source>
</reference>
<keyword evidence="1" id="KW-0732">Signal</keyword>
<name>A0AA37WV68_9GAMM</name>
<accession>A0AA37WV68</accession>
<dbReference type="AlphaFoldDB" id="A0AA37WV68"/>
<proteinExistence type="predicted"/>